<reference evidence="2 3" key="1">
    <citation type="journal article" date="2013" name="Genome Biol.">
        <title>Comparative genomics of the core and accessory genomes of 48 Sinorhizobium strains comprising five genospecies.</title>
        <authorList>
            <person name="Sugawara M."/>
            <person name="Epstein B."/>
            <person name="Badgley B.D."/>
            <person name="Unno T."/>
            <person name="Xu L."/>
            <person name="Reese J."/>
            <person name="Gyaneshwar P."/>
            <person name="Denny R."/>
            <person name="Mudge J."/>
            <person name="Bharti A.K."/>
            <person name="Farmer A.D."/>
            <person name="May G.D."/>
            <person name="Woodward J.E."/>
            <person name="Medigue C."/>
            <person name="Vallenet D."/>
            <person name="Lajus A."/>
            <person name="Rouy Z."/>
            <person name="Martinez-Vaz B."/>
            <person name="Tiffin P."/>
            <person name="Young N.D."/>
            <person name="Sadowsky M.J."/>
        </authorList>
    </citation>
    <scope>NUCLEOTIDE SEQUENCE [LARGE SCALE GENOMIC DNA]</scope>
    <source>
        <strain evidence="2 3">USDA4894</strain>
    </source>
</reference>
<dbReference type="OrthoDB" id="8282882at2"/>
<evidence type="ECO:0000256" key="1">
    <source>
        <dbReference type="SAM" id="MobiDB-lite"/>
    </source>
</evidence>
<dbReference type="AlphaFoldDB" id="A0A6N7LF27"/>
<sequence length="110" mass="12089">MTKRGNQGSRAIHARPLDHPGVDEPIDALGAGSRSNPDRSVRRQLEEMRGRIAELETEIDAIATEAHTAVGTVPGADRLETAKDVVAEKRDEIQRLKSRLQEIERSIAAE</sequence>
<feature type="region of interest" description="Disordered" evidence="1">
    <location>
        <begin position="1"/>
        <end position="43"/>
    </location>
</feature>
<dbReference type="EMBL" id="WITC01000061">
    <property type="protein sequence ID" value="MQX16382.1"/>
    <property type="molecule type" value="Genomic_DNA"/>
</dbReference>
<accession>A0A6N7LF27</accession>
<protein>
    <submittedName>
        <fullName evidence="2">Uncharacterized protein</fullName>
    </submittedName>
</protein>
<evidence type="ECO:0000313" key="3">
    <source>
        <dbReference type="Proteomes" id="UP000439983"/>
    </source>
</evidence>
<organism evidence="2 3">
    <name type="scientific">Sinorhizobium terangae</name>
    <dbReference type="NCBI Taxonomy" id="110322"/>
    <lineage>
        <taxon>Bacteria</taxon>
        <taxon>Pseudomonadati</taxon>
        <taxon>Pseudomonadota</taxon>
        <taxon>Alphaproteobacteria</taxon>
        <taxon>Hyphomicrobiales</taxon>
        <taxon>Rhizobiaceae</taxon>
        <taxon>Sinorhizobium/Ensifer group</taxon>
        <taxon>Sinorhizobium</taxon>
    </lineage>
</organism>
<comment type="caution">
    <text evidence="2">The sequence shown here is derived from an EMBL/GenBank/DDBJ whole genome shotgun (WGS) entry which is preliminary data.</text>
</comment>
<name>A0A6N7LF27_SINTE</name>
<evidence type="ECO:0000313" key="2">
    <source>
        <dbReference type="EMBL" id="MQX16382.1"/>
    </source>
</evidence>
<dbReference type="Proteomes" id="UP000439983">
    <property type="component" value="Unassembled WGS sequence"/>
</dbReference>
<dbReference type="RefSeq" id="WP_153440309.1">
    <property type="nucleotide sequence ID" value="NZ_CP121660.1"/>
</dbReference>
<keyword evidence="3" id="KW-1185">Reference proteome</keyword>
<proteinExistence type="predicted"/>
<gene>
    <name evidence="2" type="ORF">GHK62_16880</name>
</gene>